<organism evidence="8">
    <name type="scientific">Bionectria ochroleuca</name>
    <name type="common">Gliocladium roseum</name>
    <dbReference type="NCBI Taxonomy" id="29856"/>
    <lineage>
        <taxon>Eukaryota</taxon>
        <taxon>Fungi</taxon>
        <taxon>Dikarya</taxon>
        <taxon>Ascomycota</taxon>
        <taxon>Pezizomycotina</taxon>
        <taxon>Sordariomycetes</taxon>
        <taxon>Hypocreomycetidae</taxon>
        <taxon>Hypocreales</taxon>
        <taxon>Bionectriaceae</taxon>
        <taxon>Clonostachys</taxon>
    </lineage>
</organism>
<dbReference type="GO" id="GO:0016020">
    <property type="term" value="C:membrane"/>
    <property type="evidence" value="ECO:0007669"/>
    <property type="project" value="UniProtKB-SubCell"/>
</dbReference>
<feature type="transmembrane region" description="Helical" evidence="6">
    <location>
        <begin position="20"/>
        <end position="39"/>
    </location>
</feature>
<evidence type="ECO:0000256" key="4">
    <source>
        <dbReference type="ARBA" id="ARBA00023136"/>
    </source>
</evidence>
<gene>
    <name evidence="8" type="ORF">BN869_000002268_1</name>
</gene>
<evidence type="ECO:0000256" key="1">
    <source>
        <dbReference type="ARBA" id="ARBA00004141"/>
    </source>
</evidence>
<accession>A0A0B7JML2</accession>
<dbReference type="InterPro" id="IPR052337">
    <property type="entry name" value="SAT4-like"/>
</dbReference>
<evidence type="ECO:0000256" key="3">
    <source>
        <dbReference type="ARBA" id="ARBA00022989"/>
    </source>
</evidence>
<feature type="domain" description="Rhodopsin" evidence="7">
    <location>
        <begin position="35"/>
        <end position="275"/>
    </location>
</feature>
<dbReference type="InterPro" id="IPR049326">
    <property type="entry name" value="Rhodopsin_dom_fungi"/>
</dbReference>
<feature type="transmembrane region" description="Helical" evidence="6">
    <location>
        <begin position="248"/>
        <end position="271"/>
    </location>
</feature>
<dbReference type="AlphaFoldDB" id="A0A0B7JML2"/>
<protein>
    <recommendedName>
        <fullName evidence="7">Rhodopsin domain-containing protein</fullName>
    </recommendedName>
</protein>
<comment type="subcellular location">
    <subcellularLocation>
        <location evidence="1">Membrane</location>
        <topology evidence="1">Multi-pass membrane protein</topology>
    </subcellularLocation>
</comment>
<comment type="similarity">
    <text evidence="5">Belongs to the SAT4 family.</text>
</comment>
<feature type="transmembrane region" description="Helical" evidence="6">
    <location>
        <begin position="214"/>
        <end position="236"/>
    </location>
</feature>
<feature type="transmembrane region" description="Helical" evidence="6">
    <location>
        <begin position="51"/>
        <end position="78"/>
    </location>
</feature>
<keyword evidence="3 6" id="KW-1133">Transmembrane helix</keyword>
<dbReference type="EMBL" id="CDPU01000004">
    <property type="protein sequence ID" value="CEO46213.1"/>
    <property type="molecule type" value="Genomic_DNA"/>
</dbReference>
<feature type="transmembrane region" description="Helical" evidence="6">
    <location>
        <begin position="98"/>
        <end position="122"/>
    </location>
</feature>
<feature type="transmembrane region" description="Helical" evidence="6">
    <location>
        <begin position="134"/>
        <end position="163"/>
    </location>
</feature>
<evidence type="ECO:0000313" key="8">
    <source>
        <dbReference type="EMBL" id="CEO46213.1"/>
    </source>
</evidence>
<name>A0A0B7JML2_BIOOC</name>
<proteinExistence type="inferred from homology"/>
<dbReference type="Pfam" id="PF20684">
    <property type="entry name" value="Fung_rhodopsin"/>
    <property type="match status" value="1"/>
</dbReference>
<evidence type="ECO:0000259" key="7">
    <source>
        <dbReference type="Pfam" id="PF20684"/>
    </source>
</evidence>
<evidence type="ECO:0000256" key="5">
    <source>
        <dbReference type="ARBA" id="ARBA00038359"/>
    </source>
</evidence>
<keyword evidence="4 6" id="KW-0472">Membrane</keyword>
<reference evidence="8" key="1">
    <citation type="submission" date="2015-01" db="EMBL/GenBank/DDBJ databases">
        <authorList>
            <person name="Durling Mikael"/>
        </authorList>
    </citation>
    <scope>NUCLEOTIDE SEQUENCE</scope>
</reference>
<evidence type="ECO:0000256" key="6">
    <source>
        <dbReference type="SAM" id="Phobius"/>
    </source>
</evidence>
<evidence type="ECO:0000256" key="2">
    <source>
        <dbReference type="ARBA" id="ARBA00022692"/>
    </source>
</evidence>
<sequence>MTSDFPPGYAEETNGPPVLIASGIFIGLQITIVALRLATRLTHRGQLGVDDYLILPALVFSVGICVIAILEVIVAGVGRHLAIIKATDPMAIQNWAKLAYSMETTYCAAIAFPKLSILASYLRIFTTKPFRLAAYCVAAFVTATAIAGIVTSLTICSTFAGRWDTHVFPGNCRNILAYWKGMSVPNIVSDVVMLVLPMPVIWRLHIERRQKVALMFVFLLGSLGMVASIIRLIVAFRITGLQDGTYDSAVLVIWSVVEAACYLIAACLPTLRPLFISMAKTARDTLSYPKQSSGTLDESRVESHHLKPIRKRYEADNLSERQMLEDKTDV</sequence>
<dbReference type="PANTHER" id="PTHR33048">
    <property type="entry name" value="PTH11-LIKE INTEGRAL MEMBRANE PROTEIN (AFU_ORTHOLOGUE AFUA_5G11245)"/>
    <property type="match status" value="1"/>
</dbReference>
<keyword evidence="2 6" id="KW-0812">Transmembrane</keyword>
<dbReference type="PANTHER" id="PTHR33048:SF47">
    <property type="entry name" value="INTEGRAL MEMBRANE PROTEIN-RELATED"/>
    <property type="match status" value="1"/>
</dbReference>
<feature type="transmembrane region" description="Helical" evidence="6">
    <location>
        <begin position="183"/>
        <end position="202"/>
    </location>
</feature>